<feature type="region of interest" description="Disordered" evidence="2">
    <location>
        <begin position="629"/>
        <end position="654"/>
    </location>
</feature>
<feature type="region of interest" description="Disordered" evidence="2">
    <location>
        <begin position="311"/>
        <end position="330"/>
    </location>
</feature>
<keyword evidence="4" id="KW-1185">Reference proteome</keyword>
<evidence type="ECO:0000313" key="4">
    <source>
        <dbReference type="Proteomes" id="UP000749646"/>
    </source>
</evidence>
<feature type="compositionally biased region" description="Basic and acidic residues" evidence="2">
    <location>
        <begin position="55"/>
        <end position="65"/>
    </location>
</feature>
<proteinExistence type="predicted"/>
<feature type="non-terminal residue" evidence="3">
    <location>
        <position position="1"/>
    </location>
</feature>
<sequence>TNIDSEEDGHPGDSMSEEDMYETGEFEEETASDASDLSEEDLSEEDEEEDNGEDDAVRDPFHDALESSEDDEEDHEEEEHLEEDDDEDDDDDDDDDDDEDEDIDAELQETLDRDEEDGEDMVMEWNGDGRPPVILGEDDIAEVVDDDNEDAEGDGHVDHPPFGGDRDRRHHHHHHSGDEGTEDDEDDGEDEDDDMSGDEDDDDMDDDEDDEDQGGHEDGEEPQRRNNRHNPWNMTSTFVINEPTFRSGRPLFDPHGRRGNRLPGQERGLIWDDIGAEHGRFSYLQDGDLPILRSFSRDPTQASDDVITHPLLAQPANPPTTGNNDGRIRGGARSIGLTDWQAFEELLQGNAEQVLGSILNGGALRAGHGGAFRVEVNNNHSTTLIPLDRPGSHHHHHHHHHHHPGHHNIGDTVTATISIGHGSVDPAAGHKTDAIRIVHDFVPFPTSRRWLQECRMMYGATLPEKTLRLPNHIVNALIPAAKEEERLKVERETKAEAERKRLAEEKRKIEEENRRIKEHEDQEARIAEERAANEREAARRTEAALTGNAGASEAEPERAGSSTEPEGSSTTSTSSAPATTSEPAAPVRRMITIGGEEFDITDSDMDVEFLEALPEDMRREIYSDYLQAHRPAASSTSATSAHRNSERSNSSSAS</sequence>
<feature type="region of interest" description="Disordered" evidence="2">
    <location>
        <begin position="389"/>
        <end position="410"/>
    </location>
</feature>
<gene>
    <name evidence="3" type="ORF">BGZ65_009765</name>
</gene>
<feature type="compositionally biased region" description="Low complexity" evidence="2">
    <location>
        <begin position="559"/>
        <end position="586"/>
    </location>
</feature>
<feature type="compositionally biased region" description="Basic and acidic residues" evidence="2">
    <location>
        <begin position="511"/>
        <end position="542"/>
    </location>
</feature>
<feature type="compositionally biased region" description="Acidic residues" evidence="2">
    <location>
        <begin position="179"/>
        <end position="212"/>
    </location>
</feature>
<organism evidence="3 4">
    <name type="scientific">Modicella reniformis</name>
    <dbReference type="NCBI Taxonomy" id="1440133"/>
    <lineage>
        <taxon>Eukaryota</taxon>
        <taxon>Fungi</taxon>
        <taxon>Fungi incertae sedis</taxon>
        <taxon>Mucoromycota</taxon>
        <taxon>Mortierellomycotina</taxon>
        <taxon>Mortierellomycetes</taxon>
        <taxon>Mortierellales</taxon>
        <taxon>Mortierellaceae</taxon>
        <taxon>Modicella</taxon>
    </lineage>
</organism>
<dbReference type="OrthoDB" id="5597708at2759"/>
<dbReference type="AlphaFoldDB" id="A0A9P6ME97"/>
<dbReference type="EMBL" id="JAAAHW010001532">
    <property type="protein sequence ID" value="KAF9994607.1"/>
    <property type="molecule type" value="Genomic_DNA"/>
</dbReference>
<feature type="compositionally biased region" description="Basic and acidic residues" evidence="2">
    <location>
        <begin position="153"/>
        <end position="167"/>
    </location>
</feature>
<evidence type="ECO:0000256" key="2">
    <source>
        <dbReference type="SAM" id="MobiDB-lite"/>
    </source>
</evidence>
<evidence type="ECO:0000256" key="1">
    <source>
        <dbReference type="ARBA" id="ARBA00022679"/>
    </source>
</evidence>
<feature type="region of interest" description="Disordered" evidence="2">
    <location>
        <begin position="1"/>
        <end position="234"/>
    </location>
</feature>
<feature type="compositionally biased region" description="Basic residues" evidence="2">
    <location>
        <begin position="392"/>
        <end position="406"/>
    </location>
</feature>
<comment type="caution">
    <text evidence="3">The sequence shown here is derived from an EMBL/GenBank/DDBJ whole genome shotgun (WGS) entry which is preliminary data.</text>
</comment>
<keyword evidence="1" id="KW-0808">Transferase</keyword>
<dbReference type="PANTHER" id="PTHR48209:SF2">
    <property type="entry name" value="FI24008P1"/>
    <property type="match status" value="1"/>
</dbReference>
<feature type="compositionally biased region" description="Low complexity" evidence="2">
    <location>
        <begin position="632"/>
        <end position="654"/>
    </location>
</feature>
<dbReference type="GO" id="GO:0016740">
    <property type="term" value="F:transferase activity"/>
    <property type="evidence" value="ECO:0007669"/>
    <property type="project" value="UniProtKB-KW"/>
</dbReference>
<feature type="region of interest" description="Disordered" evidence="2">
    <location>
        <begin position="511"/>
        <end position="596"/>
    </location>
</feature>
<feature type="compositionally biased region" description="Acidic residues" evidence="2">
    <location>
        <begin position="15"/>
        <end position="54"/>
    </location>
</feature>
<accession>A0A9P6ME97</accession>
<name>A0A9P6ME97_9FUNG</name>
<dbReference type="Pfam" id="PF14377">
    <property type="entry name" value="UBM"/>
    <property type="match status" value="1"/>
</dbReference>
<reference evidence="3" key="1">
    <citation type="journal article" date="2020" name="Fungal Divers.">
        <title>Resolving the Mortierellaceae phylogeny through synthesis of multi-gene phylogenetics and phylogenomics.</title>
        <authorList>
            <person name="Vandepol N."/>
            <person name="Liber J."/>
            <person name="Desiro A."/>
            <person name="Na H."/>
            <person name="Kennedy M."/>
            <person name="Barry K."/>
            <person name="Grigoriev I.V."/>
            <person name="Miller A.N."/>
            <person name="O'Donnell K."/>
            <person name="Stajich J.E."/>
            <person name="Bonito G."/>
        </authorList>
    </citation>
    <scope>NUCLEOTIDE SEQUENCE</scope>
    <source>
        <strain evidence="3">MES-2147</strain>
    </source>
</reference>
<feature type="compositionally biased region" description="Acidic residues" evidence="2">
    <location>
        <begin position="66"/>
        <end position="122"/>
    </location>
</feature>
<feature type="compositionally biased region" description="Basic and acidic residues" evidence="2">
    <location>
        <begin position="213"/>
        <end position="224"/>
    </location>
</feature>
<evidence type="ECO:0000313" key="3">
    <source>
        <dbReference type="EMBL" id="KAF9994607.1"/>
    </source>
</evidence>
<protein>
    <submittedName>
        <fullName evidence="3">Uncharacterized protein</fullName>
    </submittedName>
</protein>
<feature type="non-terminal residue" evidence="3">
    <location>
        <position position="654"/>
    </location>
</feature>
<dbReference type="PANTHER" id="PTHR48209">
    <property type="entry name" value="AGL056WP"/>
    <property type="match status" value="1"/>
</dbReference>
<feature type="compositionally biased region" description="Acidic residues" evidence="2">
    <location>
        <begin position="136"/>
        <end position="152"/>
    </location>
</feature>
<dbReference type="InterPro" id="IPR025527">
    <property type="entry name" value="HUWE1/Rev1_UBM"/>
</dbReference>
<dbReference type="Proteomes" id="UP000749646">
    <property type="component" value="Unassembled WGS sequence"/>
</dbReference>